<dbReference type="CDD" id="cd22460">
    <property type="entry name" value="KH-I_PEPPER_rpt2_like"/>
    <property type="match status" value="1"/>
</dbReference>
<reference evidence="5" key="1">
    <citation type="submission" date="2020-02" db="EMBL/GenBank/DDBJ databases">
        <authorList>
            <person name="Scholz U."/>
            <person name="Mascher M."/>
            <person name="Fiebig A."/>
        </authorList>
    </citation>
    <scope>NUCLEOTIDE SEQUENCE</scope>
</reference>
<keyword evidence="6" id="KW-1185">Reference proteome</keyword>
<dbReference type="SMART" id="SM00322">
    <property type="entry name" value="KH"/>
    <property type="match status" value="3"/>
</dbReference>
<feature type="region of interest" description="Disordered" evidence="3">
    <location>
        <begin position="1"/>
        <end position="32"/>
    </location>
</feature>
<organism evidence="5 6">
    <name type="scientific">Spirodela intermedia</name>
    <name type="common">Intermediate duckweed</name>
    <dbReference type="NCBI Taxonomy" id="51605"/>
    <lineage>
        <taxon>Eukaryota</taxon>
        <taxon>Viridiplantae</taxon>
        <taxon>Streptophyta</taxon>
        <taxon>Embryophyta</taxon>
        <taxon>Tracheophyta</taxon>
        <taxon>Spermatophyta</taxon>
        <taxon>Magnoliopsida</taxon>
        <taxon>Liliopsida</taxon>
        <taxon>Araceae</taxon>
        <taxon>Lemnoideae</taxon>
        <taxon>Spirodela</taxon>
    </lineage>
</organism>
<dbReference type="SUPFAM" id="SSF54791">
    <property type="entry name" value="Eukaryotic type KH-domain (KH-domain type I)"/>
    <property type="match status" value="3"/>
</dbReference>
<feature type="domain" description="K Homology" evidence="4">
    <location>
        <begin position="224"/>
        <end position="301"/>
    </location>
</feature>
<protein>
    <recommendedName>
        <fullName evidence="4">K Homology domain-containing protein</fullName>
    </recommendedName>
</protein>
<name>A0A7I8K8D6_SPIIN</name>
<dbReference type="InterPro" id="IPR036612">
    <property type="entry name" value="KH_dom_type_1_sf"/>
</dbReference>
<evidence type="ECO:0000313" key="5">
    <source>
        <dbReference type="EMBL" id="CAA7393053.1"/>
    </source>
</evidence>
<keyword evidence="2" id="KW-0694">RNA-binding</keyword>
<feature type="domain" description="K Homology" evidence="4">
    <location>
        <begin position="333"/>
        <end position="402"/>
    </location>
</feature>
<evidence type="ECO:0000256" key="1">
    <source>
        <dbReference type="ARBA" id="ARBA00022737"/>
    </source>
</evidence>
<dbReference type="OrthoDB" id="442947at2759"/>
<sequence length="411" mass="42945">MFTTTTPFPGAGGGGGGGGSGGSGGSGAGGAYEQPSAGMHPYPVYHLGGVGVEQMNAALLYPYTLYPPLGRMGLGGIGIGGMGGVGGMGLHHQLDVSRKRGRELDHGAGEYRMMEYDESGGLASKRRAAGQDVIFRMIVPSKQIGRVIGKEGCRIRQIREETGATIKIADPIVPHEERVIIISSAVDEGKISNAEAALNYIAKAILKDNEDGGEAVIVGTGHVAVNAIRLLIAGSQAGCLIGVSGQTIEQIRNSSGAAVTILAPNQLPLCASAHESDRVVQLSGDVPEILTALEKIGCVLRDNPSTKVISIRSGYHSSVSVSNPPNTQVPPGEYMTSEMTIMEKFVGGLIGRNGYNISRIRNVSGATVKVTGQKGENTRQIFFGGNAQQVAVARMLVENYMYSQLVPQNVM</sequence>
<keyword evidence="1" id="KW-0677">Repeat</keyword>
<accession>A0A7I8K8D6</accession>
<dbReference type="Gene3D" id="3.30.1370.10">
    <property type="entry name" value="K Homology domain, type 1"/>
    <property type="match status" value="3"/>
</dbReference>
<feature type="compositionally biased region" description="Gly residues" evidence="3">
    <location>
        <begin position="10"/>
        <end position="30"/>
    </location>
</feature>
<feature type="domain" description="K Homology" evidence="4">
    <location>
        <begin position="131"/>
        <end position="206"/>
    </location>
</feature>
<dbReference type="Proteomes" id="UP000663760">
    <property type="component" value="Chromosome 3"/>
</dbReference>
<dbReference type="Pfam" id="PF00013">
    <property type="entry name" value="KH_1"/>
    <property type="match status" value="3"/>
</dbReference>
<dbReference type="PANTHER" id="PTHR10288">
    <property type="entry name" value="KH DOMAIN CONTAINING RNA BINDING PROTEIN"/>
    <property type="match status" value="1"/>
</dbReference>
<dbReference type="PROSITE" id="PS50084">
    <property type="entry name" value="KH_TYPE_1"/>
    <property type="match status" value="3"/>
</dbReference>
<dbReference type="AlphaFoldDB" id="A0A7I8K8D6"/>
<dbReference type="InterPro" id="IPR004087">
    <property type="entry name" value="KH_dom"/>
</dbReference>
<gene>
    <name evidence="5" type="ORF">SI8410_03003862</name>
</gene>
<proteinExistence type="predicted"/>
<evidence type="ECO:0000256" key="2">
    <source>
        <dbReference type="PROSITE-ProRule" id="PRU00117"/>
    </source>
</evidence>
<evidence type="ECO:0000313" key="6">
    <source>
        <dbReference type="Proteomes" id="UP000663760"/>
    </source>
</evidence>
<evidence type="ECO:0000259" key="4">
    <source>
        <dbReference type="SMART" id="SM00322"/>
    </source>
</evidence>
<dbReference type="GO" id="GO:0003723">
    <property type="term" value="F:RNA binding"/>
    <property type="evidence" value="ECO:0007669"/>
    <property type="project" value="UniProtKB-UniRule"/>
</dbReference>
<evidence type="ECO:0000256" key="3">
    <source>
        <dbReference type="SAM" id="MobiDB-lite"/>
    </source>
</evidence>
<dbReference type="InterPro" id="IPR004088">
    <property type="entry name" value="KH_dom_type_1"/>
</dbReference>
<dbReference type="EMBL" id="LR746266">
    <property type="protein sequence ID" value="CAA7393053.1"/>
    <property type="molecule type" value="Genomic_DNA"/>
</dbReference>